<dbReference type="EMBL" id="FLUM01000001">
    <property type="protein sequence ID" value="SBV92596.1"/>
    <property type="molecule type" value="Genomic_DNA"/>
</dbReference>
<accession>A0A212IZG1</accession>
<name>A0A212IZG1_9BACT</name>
<gene>
    <name evidence="1" type="ORF">KL86DYS1_10651</name>
</gene>
<reference evidence="1" key="1">
    <citation type="submission" date="2016-04" db="EMBL/GenBank/DDBJ databases">
        <authorList>
            <person name="Evans L.H."/>
            <person name="Alamgir A."/>
            <person name="Owens N."/>
            <person name="Weber N.D."/>
            <person name="Virtaneva K."/>
            <person name="Barbian K."/>
            <person name="Babar A."/>
            <person name="Rosenke K."/>
        </authorList>
    </citation>
    <scope>NUCLEOTIDE SEQUENCE</scope>
    <source>
        <strain evidence="1">86-1</strain>
    </source>
</reference>
<dbReference type="AlphaFoldDB" id="A0A212IZG1"/>
<protein>
    <submittedName>
        <fullName evidence="1">Uncharacterized protein</fullName>
    </submittedName>
</protein>
<evidence type="ECO:0000313" key="1">
    <source>
        <dbReference type="EMBL" id="SBV92596.1"/>
    </source>
</evidence>
<organism evidence="1">
    <name type="scientific">uncultured Dysgonomonas sp</name>
    <dbReference type="NCBI Taxonomy" id="206096"/>
    <lineage>
        <taxon>Bacteria</taxon>
        <taxon>Pseudomonadati</taxon>
        <taxon>Bacteroidota</taxon>
        <taxon>Bacteroidia</taxon>
        <taxon>Bacteroidales</taxon>
        <taxon>Dysgonomonadaceae</taxon>
        <taxon>Dysgonomonas</taxon>
        <taxon>environmental samples</taxon>
    </lineage>
</organism>
<sequence length="58" mass="6345">MERYNKMHTFALTISRGGAVVARQAHNLEVIGSNPVSATKEKAIEESVAFFCSVAVDY</sequence>
<proteinExistence type="predicted"/>